<dbReference type="GO" id="GO:0005634">
    <property type="term" value="C:nucleus"/>
    <property type="evidence" value="ECO:0007669"/>
    <property type="project" value="UniProtKB-SubCell"/>
</dbReference>
<sequence>MSFVFDQIDAIENERSSIAKDSCLKDNKEKEERDNEKNRIIRRHVLLAVRNDYELRKLLAGVTIAHGGVLPNINPVFSPKKSQELLEIEVVAWSKGVKCEGPKPIVINGPSGVVADAGKRCIFDIDVEGARQVRASSLEAIFIFICSPLFEELEK</sequence>
<keyword evidence="1" id="KW-0544">Nucleosome core</keyword>
<name>A0A9Q0GY71_9MAGN</name>
<accession>A0A9Q0GY71</accession>
<comment type="subcellular location">
    <subcellularLocation>
        <location evidence="1">Nucleus</location>
    </subcellularLocation>
</comment>
<comment type="similarity">
    <text evidence="1">Belongs to the histone H2A family.</text>
</comment>
<dbReference type="PANTHER" id="PTHR23430">
    <property type="entry name" value="HISTONE H2A"/>
    <property type="match status" value="1"/>
</dbReference>
<keyword evidence="4" id="KW-1185">Reference proteome</keyword>
<protein>
    <recommendedName>
        <fullName evidence="1">Histone H2A</fullName>
    </recommendedName>
</protein>
<dbReference type="Pfam" id="PF16211">
    <property type="entry name" value="Histone_H2A_C"/>
    <property type="match status" value="1"/>
</dbReference>
<gene>
    <name evidence="3" type="ORF">NE237_030616</name>
</gene>
<dbReference type="SMART" id="SM00414">
    <property type="entry name" value="H2A"/>
    <property type="match status" value="1"/>
</dbReference>
<keyword evidence="1" id="KW-0539">Nucleus</keyword>
<dbReference type="Gene3D" id="1.10.20.10">
    <property type="entry name" value="Histone, subunit A"/>
    <property type="match status" value="1"/>
</dbReference>
<reference evidence="3" key="1">
    <citation type="journal article" date="2023" name="Plant J.">
        <title>The genome of the king protea, Protea cynaroides.</title>
        <authorList>
            <person name="Chang J."/>
            <person name="Duong T.A."/>
            <person name="Schoeman C."/>
            <person name="Ma X."/>
            <person name="Roodt D."/>
            <person name="Barker N."/>
            <person name="Li Z."/>
            <person name="Van de Peer Y."/>
            <person name="Mizrachi E."/>
        </authorList>
    </citation>
    <scope>NUCLEOTIDE SEQUENCE</scope>
    <source>
        <tissue evidence="3">Young leaves</tissue>
    </source>
</reference>
<evidence type="ECO:0000259" key="2">
    <source>
        <dbReference type="Pfam" id="PF16211"/>
    </source>
</evidence>
<organism evidence="3 4">
    <name type="scientific">Protea cynaroides</name>
    <dbReference type="NCBI Taxonomy" id="273540"/>
    <lineage>
        <taxon>Eukaryota</taxon>
        <taxon>Viridiplantae</taxon>
        <taxon>Streptophyta</taxon>
        <taxon>Embryophyta</taxon>
        <taxon>Tracheophyta</taxon>
        <taxon>Spermatophyta</taxon>
        <taxon>Magnoliopsida</taxon>
        <taxon>Proteales</taxon>
        <taxon>Proteaceae</taxon>
        <taxon>Protea</taxon>
    </lineage>
</organism>
<keyword evidence="1" id="KW-0158">Chromosome</keyword>
<dbReference type="Gene3D" id="3.40.50.300">
    <property type="entry name" value="P-loop containing nucleotide triphosphate hydrolases"/>
    <property type="match status" value="1"/>
</dbReference>
<evidence type="ECO:0000313" key="3">
    <source>
        <dbReference type="EMBL" id="KAJ4953784.1"/>
    </source>
</evidence>
<comment type="subunit">
    <text evidence="1">The nucleosome is a histone octamer containing two molecules each of H2A, H2B, H3 and H4 assembled in one H3-H4 heterotetramer and two H2A-H2B heterodimers. The octamer wraps approximately 147 bp of DNA.</text>
</comment>
<dbReference type="SUPFAM" id="SSF52540">
    <property type="entry name" value="P-loop containing nucleoside triphosphate hydrolases"/>
    <property type="match status" value="1"/>
</dbReference>
<comment type="caution">
    <text evidence="3">The sequence shown here is derived from an EMBL/GenBank/DDBJ whole genome shotgun (WGS) entry which is preliminary data.</text>
</comment>
<proteinExistence type="inferred from homology"/>
<dbReference type="SUPFAM" id="SSF47113">
    <property type="entry name" value="Histone-fold"/>
    <property type="match status" value="1"/>
</dbReference>
<evidence type="ECO:0000256" key="1">
    <source>
        <dbReference type="RuleBase" id="RU003767"/>
    </source>
</evidence>
<dbReference type="PRINTS" id="PR00620">
    <property type="entry name" value="HISTONEH2A"/>
</dbReference>
<dbReference type="Proteomes" id="UP001141806">
    <property type="component" value="Unassembled WGS sequence"/>
</dbReference>
<feature type="domain" description="Histone H2A C-terminal" evidence="2">
    <location>
        <begin position="54"/>
        <end position="83"/>
    </location>
</feature>
<dbReference type="InterPro" id="IPR032454">
    <property type="entry name" value="Histone_H2A_C"/>
</dbReference>
<dbReference type="AlphaFoldDB" id="A0A9Q0GY71"/>
<dbReference type="GO" id="GO:0000786">
    <property type="term" value="C:nucleosome"/>
    <property type="evidence" value="ECO:0007669"/>
    <property type="project" value="UniProtKB-KW"/>
</dbReference>
<dbReference type="GO" id="GO:0003677">
    <property type="term" value="F:DNA binding"/>
    <property type="evidence" value="ECO:0007669"/>
    <property type="project" value="UniProtKB-KW"/>
</dbReference>
<dbReference type="InterPro" id="IPR002119">
    <property type="entry name" value="Histone_H2A"/>
</dbReference>
<dbReference type="OrthoDB" id="6334211at2759"/>
<dbReference type="EMBL" id="JAMYWD010000012">
    <property type="protein sequence ID" value="KAJ4953784.1"/>
    <property type="molecule type" value="Genomic_DNA"/>
</dbReference>
<keyword evidence="1" id="KW-0238">DNA-binding</keyword>
<dbReference type="InterPro" id="IPR027417">
    <property type="entry name" value="P-loop_NTPase"/>
</dbReference>
<dbReference type="GO" id="GO:0030527">
    <property type="term" value="F:structural constituent of chromatin"/>
    <property type="evidence" value="ECO:0007669"/>
    <property type="project" value="InterPro"/>
</dbReference>
<evidence type="ECO:0000313" key="4">
    <source>
        <dbReference type="Proteomes" id="UP001141806"/>
    </source>
</evidence>
<dbReference type="GO" id="GO:0046982">
    <property type="term" value="F:protein heterodimerization activity"/>
    <property type="evidence" value="ECO:0007669"/>
    <property type="project" value="InterPro"/>
</dbReference>
<dbReference type="InterPro" id="IPR009072">
    <property type="entry name" value="Histone-fold"/>
</dbReference>